<dbReference type="RefSeq" id="WP_049684654.1">
    <property type="nucleotide sequence ID" value="NZ_CP009170.1"/>
</dbReference>
<feature type="transmembrane region" description="Helical" evidence="1">
    <location>
        <begin position="32"/>
        <end position="50"/>
    </location>
</feature>
<dbReference type="PANTHER" id="PTHR36111:SF2">
    <property type="entry name" value="INNER MEMBRANE PROTEIN"/>
    <property type="match status" value="1"/>
</dbReference>
<keyword evidence="3" id="KW-1185">Reference proteome</keyword>
<keyword evidence="1" id="KW-1133">Transmembrane helix</keyword>
<dbReference type="EMBL" id="CP009170">
    <property type="protein sequence ID" value="AIS51750.1"/>
    <property type="molecule type" value="Genomic_DNA"/>
</dbReference>
<dbReference type="InterPro" id="IPR007563">
    <property type="entry name" value="DUF554"/>
</dbReference>
<keyword evidence="1" id="KW-0812">Transmembrane</keyword>
<reference evidence="3" key="1">
    <citation type="journal article" date="2015" name="Genome Announc.">
        <title>Whole-Genome Sequences of 80 Environmental and Clinical Isolates of Burkholderia pseudomallei.</title>
        <authorList>
            <person name="Johnson S.L."/>
            <person name="Baker A.L."/>
            <person name="Chain P.S."/>
            <person name="Currie B.J."/>
            <person name="Daligault H.E."/>
            <person name="Davenport K.W."/>
            <person name="Davis C.B."/>
            <person name="Inglis T.J."/>
            <person name="Kaestli M."/>
            <person name="Koren S."/>
            <person name="Mayo M."/>
            <person name="Merritt A.J."/>
            <person name="Price E.P."/>
            <person name="Sarovich D.S."/>
            <person name="Warner J."/>
            <person name="Rosovitz M.J."/>
        </authorList>
    </citation>
    <scope>NUCLEOTIDE SEQUENCE [LARGE SCALE GENOMIC DNA]</scope>
    <source>
        <strain evidence="3">DSM 2030</strain>
    </source>
</reference>
<keyword evidence="1" id="KW-0472">Membrane</keyword>
<gene>
    <name evidence="2" type="ORF">TKV_c05530</name>
</gene>
<protein>
    <recommendedName>
        <fullName evidence="4">Membrane protein YdfK</fullName>
    </recommendedName>
</protein>
<evidence type="ECO:0000313" key="2">
    <source>
        <dbReference type="EMBL" id="AIS51750.1"/>
    </source>
</evidence>
<feature type="transmembrane region" description="Helical" evidence="1">
    <location>
        <begin position="6"/>
        <end position="25"/>
    </location>
</feature>
<feature type="transmembrane region" description="Helical" evidence="1">
    <location>
        <begin position="56"/>
        <end position="75"/>
    </location>
</feature>
<organism evidence="2 3">
    <name type="scientific">Thermoanaerobacter kivui</name>
    <name type="common">Acetogenium kivui</name>
    <dbReference type="NCBI Taxonomy" id="2325"/>
    <lineage>
        <taxon>Bacteria</taxon>
        <taxon>Bacillati</taxon>
        <taxon>Bacillota</taxon>
        <taxon>Clostridia</taxon>
        <taxon>Thermoanaerobacterales</taxon>
        <taxon>Thermoanaerobacteraceae</taxon>
        <taxon>Thermoanaerobacter</taxon>
    </lineage>
</organism>
<feature type="transmembrane region" description="Helical" evidence="1">
    <location>
        <begin position="139"/>
        <end position="161"/>
    </location>
</feature>
<dbReference type="eggNOG" id="COG1811">
    <property type="taxonomic scope" value="Bacteria"/>
</dbReference>
<proteinExistence type="predicted"/>
<dbReference type="HOGENOM" id="CLU_091659_0_0_9"/>
<evidence type="ECO:0000256" key="1">
    <source>
        <dbReference type="SAM" id="Phobius"/>
    </source>
</evidence>
<sequence length="231" mass="24329">MLGTIVNSIAIIIGGTLGRLLKVGIPERFKTIVMQGVALSVMMIGISSGLKFNNLMLVIVSLVLGGIIGEALNIEEYLNKLGDTLQKKLSKDNSSTISKGFVTASLVYCIGAMAIVGALKDGLSGDHSILFAKSVLDGISSIIFASTFGIGVVFSAISVFLYQGSISLGASFLQGLLTKPVIEDMTAVGGVLIFAISLNMLEIKNIKVGNLLPAIFIPIFYQILLNLIKGF</sequence>
<dbReference type="Proteomes" id="UP000029669">
    <property type="component" value="Chromosome"/>
</dbReference>
<evidence type="ECO:0000313" key="3">
    <source>
        <dbReference type="Proteomes" id="UP000029669"/>
    </source>
</evidence>
<dbReference type="Pfam" id="PF04474">
    <property type="entry name" value="DUF554"/>
    <property type="match status" value="1"/>
</dbReference>
<feature type="transmembrane region" description="Helical" evidence="1">
    <location>
        <begin position="211"/>
        <end position="228"/>
    </location>
</feature>
<dbReference type="AlphaFoldDB" id="A0A097APK8"/>
<dbReference type="KEGG" id="tki:TKV_c05530"/>
<feature type="transmembrane region" description="Helical" evidence="1">
    <location>
        <begin position="96"/>
        <end position="119"/>
    </location>
</feature>
<accession>A0A097APK8</accession>
<dbReference type="OrthoDB" id="9797976at2"/>
<dbReference type="STRING" id="2325.TKV_c05530"/>
<evidence type="ECO:0008006" key="4">
    <source>
        <dbReference type="Google" id="ProtNLM"/>
    </source>
</evidence>
<dbReference type="PANTHER" id="PTHR36111">
    <property type="entry name" value="INNER MEMBRANE PROTEIN-RELATED"/>
    <property type="match status" value="1"/>
</dbReference>
<feature type="transmembrane region" description="Helical" evidence="1">
    <location>
        <begin position="181"/>
        <end position="199"/>
    </location>
</feature>
<name>A0A097APK8_THEKI</name>